<comment type="caution">
    <text evidence="2">The sequence shown here is derived from an EMBL/GenBank/DDBJ whole genome shotgun (WGS) entry which is preliminary data.</text>
</comment>
<name>A0AAV6TP28_9ARAC</name>
<proteinExistence type="predicted"/>
<protein>
    <submittedName>
        <fullName evidence="2">Uncharacterized protein</fullName>
    </submittedName>
</protein>
<organism evidence="2 3">
    <name type="scientific">Oedothorax gibbosus</name>
    <dbReference type="NCBI Taxonomy" id="931172"/>
    <lineage>
        <taxon>Eukaryota</taxon>
        <taxon>Metazoa</taxon>
        <taxon>Ecdysozoa</taxon>
        <taxon>Arthropoda</taxon>
        <taxon>Chelicerata</taxon>
        <taxon>Arachnida</taxon>
        <taxon>Araneae</taxon>
        <taxon>Araneomorphae</taxon>
        <taxon>Entelegynae</taxon>
        <taxon>Araneoidea</taxon>
        <taxon>Linyphiidae</taxon>
        <taxon>Erigoninae</taxon>
        <taxon>Oedothorax</taxon>
    </lineage>
</organism>
<evidence type="ECO:0000256" key="1">
    <source>
        <dbReference type="SAM" id="MobiDB-lite"/>
    </source>
</evidence>
<accession>A0AAV6TP28</accession>
<sequence>MVQPTSRHRRSGQEGKPSRASTSTGEESSSRHEPRARCQSKGVAGGGSRRGTERLSRFQKNQARSGLKEARTASRQRRSGSLDSAQEKGGDSEQGQEQHTKGIEKRGTQR</sequence>
<dbReference type="Proteomes" id="UP000827092">
    <property type="component" value="Unassembled WGS sequence"/>
</dbReference>
<feature type="region of interest" description="Disordered" evidence="1">
    <location>
        <begin position="1"/>
        <end position="110"/>
    </location>
</feature>
<evidence type="ECO:0000313" key="3">
    <source>
        <dbReference type="Proteomes" id="UP000827092"/>
    </source>
</evidence>
<keyword evidence="3" id="KW-1185">Reference proteome</keyword>
<evidence type="ECO:0000313" key="2">
    <source>
        <dbReference type="EMBL" id="KAG8173120.1"/>
    </source>
</evidence>
<dbReference type="AlphaFoldDB" id="A0AAV6TP28"/>
<reference evidence="2 3" key="1">
    <citation type="journal article" date="2022" name="Nat. Ecol. Evol.">
        <title>A masculinizing supergene underlies an exaggerated male reproductive morph in a spider.</title>
        <authorList>
            <person name="Hendrickx F."/>
            <person name="De Corte Z."/>
            <person name="Sonet G."/>
            <person name="Van Belleghem S.M."/>
            <person name="Kostlbacher S."/>
            <person name="Vangestel C."/>
        </authorList>
    </citation>
    <scope>NUCLEOTIDE SEQUENCE [LARGE SCALE GENOMIC DNA]</scope>
    <source>
        <strain evidence="2">W744_W776</strain>
    </source>
</reference>
<feature type="compositionally biased region" description="Basic and acidic residues" evidence="1">
    <location>
        <begin position="85"/>
        <end position="110"/>
    </location>
</feature>
<gene>
    <name evidence="2" type="ORF">JTE90_010964</name>
</gene>
<dbReference type="EMBL" id="JAFNEN010002047">
    <property type="protein sequence ID" value="KAG8173120.1"/>
    <property type="molecule type" value="Genomic_DNA"/>
</dbReference>
<feature type="compositionally biased region" description="Basic residues" evidence="1">
    <location>
        <begin position="1"/>
        <end position="10"/>
    </location>
</feature>